<dbReference type="InterPro" id="IPR002575">
    <property type="entry name" value="Aminoglycoside_PTrfase"/>
</dbReference>
<dbReference type="RefSeq" id="WP_201373757.1">
    <property type="nucleotide sequence ID" value="NZ_BNJG01000002.1"/>
</dbReference>
<dbReference type="PANTHER" id="PTHR21310">
    <property type="entry name" value="AMINOGLYCOSIDE PHOSPHOTRANSFERASE-RELATED-RELATED"/>
    <property type="match status" value="1"/>
</dbReference>
<evidence type="ECO:0000259" key="1">
    <source>
        <dbReference type="Pfam" id="PF01636"/>
    </source>
</evidence>
<dbReference type="PANTHER" id="PTHR21310:SF15">
    <property type="entry name" value="AMINOGLYCOSIDE PHOSPHOTRANSFERASE DOMAIN-CONTAINING PROTEIN"/>
    <property type="match status" value="1"/>
</dbReference>
<feature type="domain" description="Aminoglycoside phosphotransferase" evidence="1">
    <location>
        <begin position="36"/>
        <end position="277"/>
    </location>
</feature>
<gene>
    <name evidence="2" type="ORF">KSB_58200</name>
</gene>
<dbReference type="Proteomes" id="UP000654345">
    <property type="component" value="Unassembled WGS sequence"/>
</dbReference>
<dbReference type="Gene3D" id="3.30.200.20">
    <property type="entry name" value="Phosphorylase Kinase, domain 1"/>
    <property type="match status" value="1"/>
</dbReference>
<keyword evidence="3" id="KW-1185">Reference proteome</keyword>
<dbReference type="InterPro" id="IPR051678">
    <property type="entry name" value="AGP_Transferase"/>
</dbReference>
<dbReference type="Gene3D" id="1.20.58.840">
    <property type="match status" value="1"/>
</dbReference>
<dbReference type="Pfam" id="PF01636">
    <property type="entry name" value="APH"/>
    <property type="match status" value="1"/>
</dbReference>
<evidence type="ECO:0000313" key="2">
    <source>
        <dbReference type="EMBL" id="GHO57345.1"/>
    </source>
</evidence>
<dbReference type="EMBL" id="BNJG01000002">
    <property type="protein sequence ID" value="GHO57345.1"/>
    <property type="molecule type" value="Genomic_DNA"/>
</dbReference>
<reference evidence="2 3" key="1">
    <citation type="journal article" date="2021" name="Int. J. Syst. Evol. Microbiol.">
        <title>Reticulibacter mediterranei gen. nov., sp. nov., within the new family Reticulibacteraceae fam. nov., and Ktedonospora formicarum gen. nov., sp. nov., Ktedonobacter robiniae sp. nov., Dictyobacter formicarum sp. nov. and Dictyobacter arantiisoli sp. nov., belonging to the class Ktedonobacteria.</title>
        <authorList>
            <person name="Yabe S."/>
            <person name="Zheng Y."/>
            <person name="Wang C.M."/>
            <person name="Sakai Y."/>
            <person name="Abe K."/>
            <person name="Yokota A."/>
            <person name="Donadio S."/>
            <person name="Cavaletti L."/>
            <person name="Monciardini P."/>
        </authorList>
    </citation>
    <scope>NUCLEOTIDE SEQUENCE [LARGE SCALE GENOMIC DNA]</scope>
    <source>
        <strain evidence="2 3">SOSP1-30</strain>
    </source>
</reference>
<protein>
    <submittedName>
        <fullName evidence="2">Spectinomycin phosphotransferase</fullName>
    </submittedName>
</protein>
<organism evidence="2 3">
    <name type="scientific">Ktedonobacter robiniae</name>
    <dbReference type="NCBI Taxonomy" id="2778365"/>
    <lineage>
        <taxon>Bacteria</taxon>
        <taxon>Bacillati</taxon>
        <taxon>Chloroflexota</taxon>
        <taxon>Ktedonobacteria</taxon>
        <taxon>Ktedonobacterales</taxon>
        <taxon>Ktedonobacteraceae</taxon>
        <taxon>Ktedonobacter</taxon>
    </lineage>
</organism>
<dbReference type="SUPFAM" id="SSF56112">
    <property type="entry name" value="Protein kinase-like (PK-like)"/>
    <property type="match status" value="1"/>
</dbReference>
<proteinExistence type="predicted"/>
<dbReference type="Gene3D" id="1.10.510.10">
    <property type="entry name" value="Transferase(Phosphotransferase) domain 1"/>
    <property type="match status" value="1"/>
</dbReference>
<dbReference type="InterPro" id="IPR011009">
    <property type="entry name" value="Kinase-like_dom_sf"/>
</dbReference>
<name>A0ABQ3UXD6_9CHLR</name>
<accession>A0ABQ3UXD6</accession>
<comment type="caution">
    <text evidence="2">The sequence shown here is derived from an EMBL/GenBank/DDBJ whole genome shotgun (WGS) entry which is preliminary data.</text>
</comment>
<sequence length="324" mass="37232">MSKEPGLPDKSLRHCLEEQYALNAATFELLSQGLDVNARVYRVVCEQGDAYLLKARQGPLYEPACRVPRYLRDQGITSVVAPLPTKEQALWVTVDRWTLMLYPFIDGDSSWNPGMDDTYWRSLGAAFKQIHRINQPAEVFQGVRKEAFELAEYRRGVRTIEARLAQFVGDSASEQSLYRNWMEYQATIHAVMDSMEKLADHLRQQAGPLVICHADLHTANIIRTSDGEVFIIDWDDIMLAPRERDFIFVGDAQAADPPAPFFQGYGEVAFDWRALKYYRLERVIQDLIEDASQVLFRADLDDERKIGAARLLEANLLERDWERL</sequence>
<evidence type="ECO:0000313" key="3">
    <source>
        <dbReference type="Proteomes" id="UP000654345"/>
    </source>
</evidence>